<evidence type="ECO:0000313" key="3">
    <source>
        <dbReference type="Proteomes" id="UP000548326"/>
    </source>
</evidence>
<dbReference type="Proteomes" id="UP000548326">
    <property type="component" value="Unassembled WGS sequence"/>
</dbReference>
<name>A0A841JJI2_9SPHI</name>
<evidence type="ECO:0000313" key="2">
    <source>
        <dbReference type="EMBL" id="MBB6128131.1"/>
    </source>
</evidence>
<feature type="domain" description="DUF4397" evidence="1">
    <location>
        <begin position="146"/>
        <end position="226"/>
    </location>
</feature>
<dbReference type="PROSITE" id="PS51257">
    <property type="entry name" value="PROKAR_LIPOPROTEIN"/>
    <property type="match status" value="1"/>
</dbReference>
<gene>
    <name evidence="2" type="ORF">HDF22_002244</name>
</gene>
<dbReference type="AlphaFoldDB" id="A0A841JJI2"/>
<organism evidence="2 3">
    <name type="scientific">Mucilaginibacter lappiensis</name>
    <dbReference type="NCBI Taxonomy" id="354630"/>
    <lineage>
        <taxon>Bacteria</taxon>
        <taxon>Pseudomonadati</taxon>
        <taxon>Bacteroidota</taxon>
        <taxon>Sphingobacteriia</taxon>
        <taxon>Sphingobacteriales</taxon>
        <taxon>Sphingobacteriaceae</taxon>
        <taxon>Mucilaginibacter</taxon>
    </lineage>
</organism>
<evidence type="ECO:0000259" key="1">
    <source>
        <dbReference type="Pfam" id="PF14344"/>
    </source>
</evidence>
<dbReference type="InterPro" id="IPR025510">
    <property type="entry name" value="DUF4397"/>
</dbReference>
<accession>A0A841JJI2</accession>
<protein>
    <recommendedName>
        <fullName evidence="1">DUF4397 domain-containing protein</fullName>
    </recommendedName>
</protein>
<proteinExistence type="predicted"/>
<comment type="caution">
    <text evidence="2">The sequence shown here is derived from an EMBL/GenBank/DDBJ whole genome shotgun (WGS) entry which is preliminary data.</text>
</comment>
<reference evidence="2 3" key="1">
    <citation type="submission" date="2020-08" db="EMBL/GenBank/DDBJ databases">
        <title>Genomic Encyclopedia of Type Strains, Phase IV (KMG-V): Genome sequencing to study the core and pangenomes of soil and plant-associated prokaryotes.</title>
        <authorList>
            <person name="Whitman W."/>
        </authorList>
    </citation>
    <scope>NUCLEOTIDE SEQUENCE [LARGE SCALE GENOMIC DNA]</scope>
    <source>
        <strain evidence="2 3">MP601</strain>
    </source>
</reference>
<sequence length="248" mass="26940">MTKSNKNSFLVSFLLVIVGILLLPFVSSCGKGANANPTGLNTQLQIVNLSPDIQPVNLYLNFIKENTTNYTYPTNSGYFFISTLSPPMQLRSATLAPVNLITINSALKANSKYTLFITGFKSDSSIKKSILLLDTATIPPLGRGIVRFVHCSPTSAKLDLRANDSTAKQWTGIAFDSVSKYVQLPVGNYNFTINLTSSPSNIQFQLPNVTIQDGRAYTIYTQGIVGRTDSVAFGAAILTNNLLLKTTQ</sequence>
<dbReference type="Pfam" id="PF14344">
    <property type="entry name" value="DUF4397"/>
    <property type="match status" value="1"/>
</dbReference>
<dbReference type="RefSeq" id="WP_183587471.1">
    <property type="nucleotide sequence ID" value="NZ_JACHCA010000005.1"/>
</dbReference>
<dbReference type="EMBL" id="JACHCA010000005">
    <property type="protein sequence ID" value="MBB6128131.1"/>
    <property type="molecule type" value="Genomic_DNA"/>
</dbReference>